<organism evidence="1 2">
    <name type="scientific">Ancylostoma ceylanicum</name>
    <dbReference type="NCBI Taxonomy" id="53326"/>
    <lineage>
        <taxon>Eukaryota</taxon>
        <taxon>Metazoa</taxon>
        <taxon>Ecdysozoa</taxon>
        <taxon>Nematoda</taxon>
        <taxon>Chromadorea</taxon>
        <taxon>Rhabditida</taxon>
        <taxon>Rhabditina</taxon>
        <taxon>Rhabditomorpha</taxon>
        <taxon>Strongyloidea</taxon>
        <taxon>Ancylostomatidae</taxon>
        <taxon>Ancylostomatinae</taxon>
        <taxon>Ancylostoma</taxon>
    </lineage>
</organism>
<keyword evidence="2" id="KW-1185">Reference proteome</keyword>
<comment type="caution">
    <text evidence="1">The sequence shown here is derived from an EMBL/GenBank/DDBJ whole genome shotgun (WGS) entry which is preliminary data.</text>
</comment>
<proteinExistence type="predicted"/>
<dbReference type="AlphaFoldDB" id="A0A016U1N4"/>
<gene>
    <name evidence="1" type="primary">Acey_s0061.g3210</name>
    <name evidence="1" type="ORF">Y032_0061g3210</name>
</gene>
<name>A0A016U1N4_9BILA</name>
<reference evidence="2" key="1">
    <citation type="journal article" date="2015" name="Nat. Genet.">
        <title>The genome and transcriptome of the zoonotic hookworm Ancylostoma ceylanicum identify infection-specific gene families.</title>
        <authorList>
            <person name="Schwarz E.M."/>
            <person name="Hu Y."/>
            <person name="Antoshechkin I."/>
            <person name="Miller M.M."/>
            <person name="Sternberg P.W."/>
            <person name="Aroian R.V."/>
        </authorList>
    </citation>
    <scope>NUCLEOTIDE SEQUENCE</scope>
    <source>
        <strain evidence="2">HY135</strain>
    </source>
</reference>
<dbReference type="Proteomes" id="UP000024635">
    <property type="component" value="Unassembled WGS sequence"/>
</dbReference>
<protein>
    <submittedName>
        <fullName evidence="1">Uncharacterized protein</fullName>
    </submittedName>
</protein>
<accession>A0A016U1N4</accession>
<evidence type="ECO:0000313" key="1">
    <source>
        <dbReference type="EMBL" id="EYC09209.1"/>
    </source>
</evidence>
<dbReference type="EMBL" id="JARK01001397">
    <property type="protein sequence ID" value="EYC09209.1"/>
    <property type="molecule type" value="Genomic_DNA"/>
</dbReference>
<sequence length="76" mass="8741">MQSDVYNKNQLLMKTHIGWKCVHFTTIGKTRLEATLMEIFAADGEAYEDQFILNAWVPQTYIGGLQRGESVSEFLR</sequence>
<evidence type="ECO:0000313" key="2">
    <source>
        <dbReference type="Proteomes" id="UP000024635"/>
    </source>
</evidence>